<dbReference type="InterPro" id="IPR009057">
    <property type="entry name" value="Homeodomain-like_sf"/>
</dbReference>
<dbReference type="CDD" id="cd00085">
    <property type="entry name" value="HNHc"/>
    <property type="match status" value="1"/>
</dbReference>
<dbReference type="GO" id="GO:0004519">
    <property type="term" value="F:endonuclease activity"/>
    <property type="evidence" value="ECO:0007669"/>
    <property type="project" value="UniProtKB-KW"/>
</dbReference>
<gene>
    <name evidence="2" type="ORF">ACFY3B_25065</name>
</gene>
<protein>
    <submittedName>
        <fullName evidence="2">HNH endonuclease signature motif containing protein</fullName>
    </submittedName>
</protein>
<keyword evidence="2" id="KW-0378">Hydrolase</keyword>
<dbReference type="InterPro" id="IPR003615">
    <property type="entry name" value="HNH_nuc"/>
</dbReference>
<keyword evidence="3" id="KW-1185">Reference proteome</keyword>
<evidence type="ECO:0000313" key="2">
    <source>
        <dbReference type="EMBL" id="MFF5202874.1"/>
    </source>
</evidence>
<proteinExistence type="predicted"/>
<reference evidence="2 3" key="1">
    <citation type="submission" date="2024-10" db="EMBL/GenBank/DDBJ databases">
        <title>The Natural Products Discovery Center: Release of the First 8490 Sequenced Strains for Exploring Actinobacteria Biosynthetic Diversity.</title>
        <authorList>
            <person name="Kalkreuter E."/>
            <person name="Kautsar S.A."/>
            <person name="Yang D."/>
            <person name="Bader C.D."/>
            <person name="Teijaro C.N."/>
            <person name="Fluegel L."/>
            <person name="Davis C.M."/>
            <person name="Simpson J.R."/>
            <person name="Lauterbach L."/>
            <person name="Steele A.D."/>
            <person name="Gui C."/>
            <person name="Meng S."/>
            <person name="Li G."/>
            <person name="Viehrig K."/>
            <person name="Ye F."/>
            <person name="Su P."/>
            <person name="Kiefer A.F."/>
            <person name="Nichols A."/>
            <person name="Cepeda A.J."/>
            <person name="Yan W."/>
            <person name="Fan B."/>
            <person name="Jiang Y."/>
            <person name="Adhikari A."/>
            <person name="Zheng C.-J."/>
            <person name="Schuster L."/>
            <person name="Cowan T.M."/>
            <person name="Smanski M.J."/>
            <person name="Chevrette M.G."/>
            <person name="De Carvalho L.P.S."/>
            <person name="Shen B."/>
        </authorList>
    </citation>
    <scope>NUCLEOTIDE SEQUENCE [LARGE SCALE GENOMIC DNA]</scope>
    <source>
        <strain evidence="2 3">NPDC000140</strain>
    </source>
</reference>
<dbReference type="EMBL" id="JBIAZM010000011">
    <property type="protein sequence ID" value="MFF5202874.1"/>
    <property type="molecule type" value="Genomic_DNA"/>
</dbReference>
<comment type="caution">
    <text evidence="2">The sequence shown here is derived from an EMBL/GenBank/DDBJ whole genome shotgun (WGS) entry which is preliminary data.</text>
</comment>
<evidence type="ECO:0000259" key="1">
    <source>
        <dbReference type="Pfam" id="PF01844"/>
    </source>
</evidence>
<dbReference type="Pfam" id="PF01844">
    <property type="entry name" value="HNH"/>
    <property type="match status" value="1"/>
</dbReference>
<accession>A0ABW6W3A8</accession>
<name>A0ABW6W3A8_9ACTN</name>
<sequence>MVRYKYTPEALAAAAAAARNITEVMRLLGVRVSGGSHAHISRQLKRFGIDTSHFARQAHNKGCSGQRRTTSAQLLLMLPEGSRRTPGVRLKWALSTLGVPEECEECGIGPVWRGAPLILHVDHINGDFLDNRPPNLRLLCPNCHSQTATYAGRRNRARDLTVPMRTATGSEEHSYEAAGSDRRPATRGELLDLFGRVDAQRMTALDAARHLGCHPAYLYKVRRSLEQEGVLTPRPDRSWRSRAHRDTVIEQALANPDAGPKRLSGILRNLPDGSCRVSHGTISTILKEAGLNTVGARRSRLSELAGVA</sequence>
<dbReference type="SUPFAM" id="SSF46689">
    <property type="entry name" value="Homeodomain-like"/>
    <property type="match status" value="1"/>
</dbReference>
<feature type="domain" description="HNH" evidence="1">
    <location>
        <begin position="103"/>
        <end position="146"/>
    </location>
</feature>
<keyword evidence="2" id="KW-0255">Endonuclease</keyword>
<dbReference type="Proteomes" id="UP001602287">
    <property type="component" value="Unassembled WGS sequence"/>
</dbReference>
<keyword evidence="2" id="KW-0540">Nuclease</keyword>
<dbReference type="RefSeq" id="WP_387222131.1">
    <property type="nucleotide sequence ID" value="NZ_JBIAZM010000011.1"/>
</dbReference>
<organism evidence="2 3">
    <name type="scientific">Micromonospora parva</name>
    <dbReference type="NCBI Taxonomy" id="1464048"/>
    <lineage>
        <taxon>Bacteria</taxon>
        <taxon>Bacillati</taxon>
        <taxon>Actinomycetota</taxon>
        <taxon>Actinomycetes</taxon>
        <taxon>Micromonosporales</taxon>
        <taxon>Micromonosporaceae</taxon>
        <taxon>Micromonospora</taxon>
    </lineage>
</organism>
<evidence type="ECO:0000313" key="3">
    <source>
        <dbReference type="Proteomes" id="UP001602287"/>
    </source>
</evidence>
<dbReference type="InterPro" id="IPR002711">
    <property type="entry name" value="HNH"/>
</dbReference>